<keyword evidence="1" id="KW-1133">Transmembrane helix</keyword>
<evidence type="ECO:0000259" key="2">
    <source>
        <dbReference type="Pfam" id="PF09335"/>
    </source>
</evidence>
<feature type="transmembrane region" description="Helical" evidence="1">
    <location>
        <begin position="171"/>
        <end position="194"/>
    </location>
</feature>
<feature type="transmembrane region" description="Helical" evidence="1">
    <location>
        <begin position="94"/>
        <end position="116"/>
    </location>
</feature>
<protein>
    <recommendedName>
        <fullName evidence="2">VTT domain-containing protein</fullName>
    </recommendedName>
</protein>
<accession>A0A2H0TFA9</accession>
<feature type="transmembrane region" description="Helical" evidence="1">
    <location>
        <begin position="143"/>
        <end position="164"/>
    </location>
</feature>
<keyword evidence="1" id="KW-0472">Membrane</keyword>
<feature type="transmembrane region" description="Helical" evidence="1">
    <location>
        <begin position="16"/>
        <end position="34"/>
    </location>
</feature>
<sequence>MGFKNFIAQRLHHYKYIIFIIVLAVMIAFLFWYSTASDDEFLAVVSFFEYYVNKSEALGVLIFLVLNSASVMLGPFTSFPLVPISVVVWGEFNTIILLLAGWLLGDVVAYYIGYYFSYPAVRYLVSAERLDSWISTVSERTNFYVLFLFRMAFPAEIGYAFGLIKYDLGKYLILTLIAEIPFAIILAYLGGAFINKHLATFLGLVIAVGVIIIAALYLFSRSSKKQH</sequence>
<dbReference type="Proteomes" id="UP000229383">
    <property type="component" value="Unassembled WGS sequence"/>
</dbReference>
<name>A0A2H0TFA9_9BACT</name>
<feature type="transmembrane region" description="Helical" evidence="1">
    <location>
        <begin position="200"/>
        <end position="219"/>
    </location>
</feature>
<dbReference type="EMBL" id="PFCN01000031">
    <property type="protein sequence ID" value="PIR70230.1"/>
    <property type="molecule type" value="Genomic_DNA"/>
</dbReference>
<dbReference type="AlphaFoldDB" id="A0A2H0TFA9"/>
<feature type="transmembrane region" description="Helical" evidence="1">
    <location>
        <begin position="57"/>
        <end position="82"/>
    </location>
</feature>
<evidence type="ECO:0000313" key="4">
    <source>
        <dbReference type="Proteomes" id="UP000229383"/>
    </source>
</evidence>
<evidence type="ECO:0000313" key="3">
    <source>
        <dbReference type="EMBL" id="PIR70230.1"/>
    </source>
</evidence>
<feature type="domain" description="VTT" evidence="2">
    <location>
        <begin position="81"/>
        <end position="190"/>
    </location>
</feature>
<dbReference type="Pfam" id="PF09335">
    <property type="entry name" value="VTT_dom"/>
    <property type="match status" value="1"/>
</dbReference>
<gene>
    <name evidence="3" type="ORF">COU46_02545</name>
</gene>
<organism evidence="3 4">
    <name type="scientific">Candidatus Niyogibacteria bacterium CG10_big_fil_rev_8_21_14_0_10_42_19</name>
    <dbReference type="NCBI Taxonomy" id="1974725"/>
    <lineage>
        <taxon>Bacteria</taxon>
        <taxon>Candidatus Niyogiibacteriota</taxon>
    </lineage>
</organism>
<dbReference type="InterPro" id="IPR032816">
    <property type="entry name" value="VTT_dom"/>
</dbReference>
<comment type="caution">
    <text evidence="3">The sequence shown here is derived from an EMBL/GenBank/DDBJ whole genome shotgun (WGS) entry which is preliminary data.</text>
</comment>
<keyword evidence="1" id="KW-0812">Transmembrane</keyword>
<evidence type="ECO:0000256" key="1">
    <source>
        <dbReference type="SAM" id="Phobius"/>
    </source>
</evidence>
<reference evidence="4" key="1">
    <citation type="submission" date="2017-09" db="EMBL/GenBank/DDBJ databases">
        <title>Depth-based differentiation of microbial function through sediment-hosted aquifers and enrichment of novel symbionts in the deep terrestrial subsurface.</title>
        <authorList>
            <person name="Probst A.J."/>
            <person name="Ladd B."/>
            <person name="Jarett J.K."/>
            <person name="Geller-Mcgrath D.E."/>
            <person name="Sieber C.M.K."/>
            <person name="Emerson J.B."/>
            <person name="Anantharaman K."/>
            <person name="Thomas B.C."/>
            <person name="Malmstrom R."/>
            <person name="Stieglmeier M."/>
            <person name="Klingl A."/>
            <person name="Woyke T."/>
            <person name="Ryan C.M."/>
            <person name="Banfield J.F."/>
        </authorList>
    </citation>
    <scope>NUCLEOTIDE SEQUENCE [LARGE SCALE GENOMIC DNA]</scope>
</reference>
<proteinExistence type="predicted"/>